<evidence type="ECO:0000313" key="3">
    <source>
        <dbReference type="EMBL" id="EFU68286.1"/>
    </source>
</evidence>
<dbReference type="Pfam" id="PF13279">
    <property type="entry name" value="4HBT_2"/>
    <property type="match status" value="1"/>
</dbReference>
<reference evidence="3 4" key="1">
    <citation type="submission" date="2010-12" db="EMBL/GenBank/DDBJ databases">
        <authorList>
            <person name="Muzny D."/>
            <person name="Qin X."/>
            <person name="Deng J."/>
            <person name="Jiang H."/>
            <person name="Liu Y."/>
            <person name="Qu J."/>
            <person name="Song X.-Z."/>
            <person name="Zhang L."/>
            <person name="Thornton R."/>
            <person name="Coyle M."/>
            <person name="Francisco L."/>
            <person name="Jackson L."/>
            <person name="Javaid M."/>
            <person name="Korchina V."/>
            <person name="Kovar C."/>
            <person name="Mata R."/>
            <person name="Mathew T."/>
            <person name="Ngo R."/>
            <person name="Nguyen L."/>
            <person name="Nguyen N."/>
            <person name="Okwuonu G."/>
            <person name="Ongeri F."/>
            <person name="Pham C."/>
            <person name="Simmons D."/>
            <person name="Wilczek-Boney K."/>
            <person name="Hale W."/>
            <person name="Jakkamsetti A."/>
            <person name="Pham P."/>
            <person name="Ruth R."/>
            <person name="San Lucas F."/>
            <person name="Warren J."/>
            <person name="Zhang J."/>
            <person name="Zhao Z."/>
            <person name="Zhou C."/>
            <person name="Zhu D."/>
            <person name="Lee S."/>
            <person name="Bess C."/>
            <person name="Blankenburg K."/>
            <person name="Forbes L."/>
            <person name="Fu Q."/>
            <person name="Gubbala S."/>
            <person name="Hirani K."/>
            <person name="Jayaseelan J.C."/>
            <person name="Lara F."/>
            <person name="Munidasa M."/>
            <person name="Palculict T."/>
            <person name="Patil S."/>
            <person name="Pu L.-L."/>
            <person name="Saada N."/>
            <person name="Tang L."/>
            <person name="Weissenberger G."/>
            <person name="Zhu Y."/>
            <person name="Hemphill L."/>
            <person name="Shang Y."/>
            <person name="Youmans B."/>
            <person name="Ayvaz T."/>
            <person name="Ross M."/>
            <person name="Santibanez J."/>
            <person name="Aqrawi P."/>
            <person name="Gross S."/>
            <person name="Joshi V."/>
            <person name="Fowler G."/>
            <person name="Nazareth L."/>
            <person name="Reid J."/>
            <person name="Worley K."/>
            <person name="Petrosino J."/>
            <person name="Highlander S."/>
            <person name="Gibbs R."/>
        </authorList>
    </citation>
    <scope>NUCLEOTIDE SEQUENCE [LARGE SCALE GENOMIC DNA]</scope>
    <source>
        <strain evidence="3 4">ATCC 33393</strain>
    </source>
</reference>
<dbReference type="RefSeq" id="WP_005715825.1">
    <property type="nucleotide sequence ID" value="NZ_GL622200.1"/>
</dbReference>
<comment type="similarity">
    <text evidence="1">Belongs to the 4-hydroxybenzoyl-CoA thioesterase family.</text>
</comment>
<evidence type="ECO:0000256" key="2">
    <source>
        <dbReference type="ARBA" id="ARBA00022801"/>
    </source>
</evidence>
<sequence length="153" mass="18146">MIKMLRKKKDVYCHHASEYEIQFFDVDSMNIMWHGHYVKYLEMARCAFLDEIHYTYDVMKEKGYGWPIVQLNLKYVKPALFRQKIRVELSLVEYETCIRIDYIIRDIATNEKLTAGSTTQVAVEIKSGEMQLQTPPCWRSAVENHPTFQRETA</sequence>
<dbReference type="HOGENOM" id="CLU_101141_3_0_6"/>
<organism evidence="3 4">
    <name type="scientific">Aggregatibacter segnis ATCC 33393</name>
    <dbReference type="NCBI Taxonomy" id="888057"/>
    <lineage>
        <taxon>Bacteria</taxon>
        <taxon>Pseudomonadati</taxon>
        <taxon>Pseudomonadota</taxon>
        <taxon>Gammaproteobacteria</taxon>
        <taxon>Pasteurellales</taxon>
        <taxon>Pasteurellaceae</taxon>
        <taxon>Aggregatibacter</taxon>
    </lineage>
</organism>
<dbReference type="InterPro" id="IPR029069">
    <property type="entry name" value="HotDog_dom_sf"/>
</dbReference>
<dbReference type="EMBL" id="AEPS01000002">
    <property type="protein sequence ID" value="EFU68286.1"/>
    <property type="molecule type" value="Genomic_DNA"/>
</dbReference>
<accession>E6KVH7</accession>
<keyword evidence="2" id="KW-0378">Hydrolase</keyword>
<evidence type="ECO:0000313" key="4">
    <source>
        <dbReference type="Proteomes" id="UP000032871"/>
    </source>
</evidence>
<evidence type="ECO:0000256" key="1">
    <source>
        <dbReference type="ARBA" id="ARBA00005953"/>
    </source>
</evidence>
<comment type="caution">
    <text evidence="3">The sequence shown here is derived from an EMBL/GenBank/DDBJ whole genome shotgun (WGS) entry which is preliminary data.</text>
</comment>
<dbReference type="InterPro" id="IPR050563">
    <property type="entry name" value="4-hydroxybenzoyl-CoA_TE"/>
</dbReference>
<name>E6KVH7_9PAST</name>
<dbReference type="Proteomes" id="UP000032871">
    <property type="component" value="Unassembled WGS sequence"/>
</dbReference>
<dbReference type="GO" id="GO:0047617">
    <property type="term" value="F:fatty acyl-CoA hydrolase activity"/>
    <property type="evidence" value="ECO:0007669"/>
    <property type="project" value="TreeGrafter"/>
</dbReference>
<gene>
    <name evidence="3" type="ORF">HMPREF9064_0159</name>
</gene>
<proteinExistence type="inferred from homology"/>
<dbReference type="GeneID" id="60799567"/>
<dbReference type="AlphaFoldDB" id="E6KVH7"/>
<dbReference type="PANTHER" id="PTHR31793">
    <property type="entry name" value="4-HYDROXYBENZOYL-COA THIOESTERASE FAMILY MEMBER"/>
    <property type="match status" value="1"/>
</dbReference>
<dbReference type="Gene3D" id="3.10.129.10">
    <property type="entry name" value="Hotdog Thioesterase"/>
    <property type="match status" value="1"/>
</dbReference>
<keyword evidence="4" id="KW-1185">Reference proteome</keyword>
<dbReference type="SUPFAM" id="SSF54637">
    <property type="entry name" value="Thioesterase/thiol ester dehydrase-isomerase"/>
    <property type="match status" value="1"/>
</dbReference>
<dbReference type="PANTHER" id="PTHR31793:SF27">
    <property type="entry name" value="NOVEL THIOESTERASE SUPERFAMILY DOMAIN AND SAPOSIN A-TYPE DOMAIN CONTAINING PROTEIN (0610012H03RIK)"/>
    <property type="match status" value="1"/>
</dbReference>
<dbReference type="CDD" id="cd00586">
    <property type="entry name" value="4HBT"/>
    <property type="match status" value="1"/>
</dbReference>
<dbReference type="STRING" id="739.GCA_001059425_00281"/>
<protein>
    <submittedName>
        <fullName evidence="3">4-hydroxybenzoyl-CoA thioesterase domain protein</fullName>
    </submittedName>
</protein>